<proteinExistence type="predicted"/>
<protein>
    <submittedName>
        <fullName evidence="2">Uncharacterized protein</fullName>
    </submittedName>
</protein>
<dbReference type="Gramene" id="TKV98617">
    <property type="protein sequence ID" value="TKV98617"/>
    <property type="gene ID" value="SEVIR_9G571400v2"/>
</dbReference>
<evidence type="ECO:0000256" key="1">
    <source>
        <dbReference type="SAM" id="MobiDB-lite"/>
    </source>
</evidence>
<gene>
    <name evidence="2" type="ORF">SEVIR_9G571400v2</name>
</gene>
<feature type="compositionally biased region" description="Low complexity" evidence="1">
    <location>
        <begin position="76"/>
        <end position="90"/>
    </location>
</feature>
<feature type="compositionally biased region" description="Low complexity" evidence="1">
    <location>
        <begin position="99"/>
        <end position="112"/>
    </location>
</feature>
<accession>A0A4U6T9K1</accession>
<reference evidence="2" key="1">
    <citation type="submission" date="2019-03" db="EMBL/GenBank/DDBJ databases">
        <title>WGS assembly of Setaria viridis.</title>
        <authorList>
            <person name="Huang P."/>
            <person name="Jenkins J."/>
            <person name="Grimwood J."/>
            <person name="Barry K."/>
            <person name="Healey A."/>
            <person name="Mamidi S."/>
            <person name="Sreedasyam A."/>
            <person name="Shu S."/>
            <person name="Feldman M."/>
            <person name="Wu J."/>
            <person name="Yu Y."/>
            <person name="Chen C."/>
            <person name="Johnson J."/>
            <person name="Rokhsar D."/>
            <person name="Baxter I."/>
            <person name="Schmutz J."/>
            <person name="Brutnell T."/>
            <person name="Kellogg E."/>
        </authorList>
    </citation>
    <scope>NUCLEOTIDE SEQUENCE [LARGE SCALE GENOMIC DNA]</scope>
</reference>
<evidence type="ECO:0000313" key="3">
    <source>
        <dbReference type="Proteomes" id="UP000298652"/>
    </source>
</evidence>
<dbReference type="Proteomes" id="UP000298652">
    <property type="component" value="Chromosome 9"/>
</dbReference>
<dbReference type="EMBL" id="CM016560">
    <property type="protein sequence ID" value="TKV98617.1"/>
    <property type="molecule type" value="Genomic_DNA"/>
</dbReference>
<name>A0A4U6T9K1_SETVI</name>
<feature type="region of interest" description="Disordered" evidence="1">
    <location>
        <begin position="76"/>
        <end position="112"/>
    </location>
</feature>
<evidence type="ECO:0000313" key="2">
    <source>
        <dbReference type="EMBL" id="TKV98617.1"/>
    </source>
</evidence>
<organism evidence="2 3">
    <name type="scientific">Setaria viridis</name>
    <name type="common">Green bristlegrass</name>
    <name type="synonym">Setaria italica subsp. viridis</name>
    <dbReference type="NCBI Taxonomy" id="4556"/>
    <lineage>
        <taxon>Eukaryota</taxon>
        <taxon>Viridiplantae</taxon>
        <taxon>Streptophyta</taxon>
        <taxon>Embryophyta</taxon>
        <taxon>Tracheophyta</taxon>
        <taxon>Spermatophyta</taxon>
        <taxon>Magnoliopsida</taxon>
        <taxon>Liliopsida</taxon>
        <taxon>Poales</taxon>
        <taxon>Poaceae</taxon>
        <taxon>PACMAD clade</taxon>
        <taxon>Panicoideae</taxon>
        <taxon>Panicodae</taxon>
        <taxon>Paniceae</taxon>
        <taxon>Cenchrinae</taxon>
        <taxon>Setaria</taxon>
    </lineage>
</organism>
<feature type="region of interest" description="Disordered" evidence="1">
    <location>
        <begin position="18"/>
        <end position="37"/>
    </location>
</feature>
<sequence>MGLLAPPRLPRTPFFSAAAAPVVPPPPSQSPSSLPSAPSFPLDALLPSCRSTPAPSAAAAGIVLLLGAATAGLPRATAAQYSSPARGTASRSRRRRRASALASAAPSLPSPNSARVVQGLLHPAGSTVLLLHPGPGGWEAMMA</sequence>
<dbReference type="AlphaFoldDB" id="A0A4U6T9K1"/>
<keyword evidence="3" id="KW-1185">Reference proteome</keyword>